<dbReference type="InterPro" id="IPR050595">
    <property type="entry name" value="Bact_response_regulator"/>
</dbReference>
<dbReference type="PANTHER" id="PTHR44591">
    <property type="entry name" value="STRESS RESPONSE REGULATOR PROTEIN 1"/>
    <property type="match status" value="1"/>
</dbReference>
<protein>
    <recommendedName>
        <fullName evidence="2">Response regulatory domain-containing protein</fullName>
    </recommendedName>
</protein>
<dbReference type="EMBL" id="UINC01007720">
    <property type="protein sequence ID" value="SVA34760.1"/>
    <property type="molecule type" value="Genomic_DNA"/>
</dbReference>
<evidence type="ECO:0000313" key="3">
    <source>
        <dbReference type="EMBL" id="SVA34760.1"/>
    </source>
</evidence>
<evidence type="ECO:0000256" key="1">
    <source>
        <dbReference type="ARBA" id="ARBA00022553"/>
    </source>
</evidence>
<gene>
    <name evidence="3" type="ORF">METZ01_LOCUS87614</name>
</gene>
<proteinExistence type="predicted"/>
<dbReference type="SMART" id="SM00448">
    <property type="entry name" value="REC"/>
    <property type="match status" value="1"/>
</dbReference>
<keyword evidence="1" id="KW-0597">Phosphoprotein</keyword>
<feature type="domain" description="Response regulatory" evidence="2">
    <location>
        <begin position="4"/>
        <end position="120"/>
    </location>
</feature>
<dbReference type="InterPro" id="IPR011006">
    <property type="entry name" value="CheY-like_superfamily"/>
</dbReference>
<dbReference type="SUPFAM" id="SSF52172">
    <property type="entry name" value="CheY-like"/>
    <property type="match status" value="1"/>
</dbReference>
<dbReference type="PROSITE" id="PS50110">
    <property type="entry name" value="RESPONSE_REGULATORY"/>
    <property type="match status" value="1"/>
</dbReference>
<dbReference type="AlphaFoldDB" id="A0A381V302"/>
<dbReference type="Pfam" id="PF00072">
    <property type="entry name" value="Response_reg"/>
    <property type="match status" value="1"/>
</dbReference>
<dbReference type="Gene3D" id="3.40.50.2300">
    <property type="match status" value="1"/>
</dbReference>
<evidence type="ECO:0000259" key="2">
    <source>
        <dbReference type="PROSITE" id="PS50110"/>
    </source>
</evidence>
<name>A0A381V302_9ZZZZ</name>
<dbReference type="PANTHER" id="PTHR44591:SF3">
    <property type="entry name" value="RESPONSE REGULATORY DOMAIN-CONTAINING PROTEIN"/>
    <property type="match status" value="1"/>
</dbReference>
<organism evidence="3">
    <name type="scientific">marine metagenome</name>
    <dbReference type="NCBI Taxonomy" id="408172"/>
    <lineage>
        <taxon>unclassified sequences</taxon>
        <taxon>metagenomes</taxon>
        <taxon>ecological metagenomes</taxon>
    </lineage>
</organism>
<accession>A0A381V302</accession>
<dbReference type="GO" id="GO:0000160">
    <property type="term" value="P:phosphorelay signal transduction system"/>
    <property type="evidence" value="ECO:0007669"/>
    <property type="project" value="InterPro"/>
</dbReference>
<dbReference type="InterPro" id="IPR001789">
    <property type="entry name" value="Sig_transdc_resp-reg_receiver"/>
</dbReference>
<reference evidence="3" key="1">
    <citation type="submission" date="2018-05" db="EMBL/GenBank/DDBJ databases">
        <authorList>
            <person name="Lanie J.A."/>
            <person name="Ng W.-L."/>
            <person name="Kazmierczak K.M."/>
            <person name="Andrzejewski T.M."/>
            <person name="Davidsen T.M."/>
            <person name="Wayne K.J."/>
            <person name="Tettelin H."/>
            <person name="Glass J.I."/>
            <person name="Rusch D."/>
            <person name="Podicherti R."/>
            <person name="Tsui H.-C.T."/>
            <person name="Winkler M.E."/>
        </authorList>
    </citation>
    <scope>NUCLEOTIDE SEQUENCE</scope>
</reference>
<sequence length="137" mass="15290">MDNKILIIDTDDVFIGQCRNHLEGLGIEVLVSSDGTEGLRMAQKNKPGVVIMDITLPYLNGFHVCKLLKSDSRHKDIPVVFISSREDPDDILNSRRVGGSLFLRKPIDANHLTDELIQLLNKNKPVKDDTAEAVEAR</sequence>